<sequence>MIDENSQFFAILTQIGEAKHANSIALGLPWRLTQMGVGDANGTDPIPDRLQTSLIRERRRAPLNQLVDDPENPGLLIAEQVIPADEGGWWVRELGLYDEDDDLVAVANCAPSYKSLLSQGSGRTQVLRMTFIISSTDNVVLKIDPAVVLATRAYVDNLLKEYPSLLDLIEQLKGFAPINSPTFTGDPTTPTPALLDADKSIVNSEFVRQSQGNMAGYRNITINTNLPATDVGKFISVGAGLTPALPDAALLWDGAAIHFCATGNYAGFRVTNGTTLIVQGVEVEAPVRFVDRSYGMAFVRAGQWELFGFGAPLVNTLL</sequence>
<evidence type="ECO:0000313" key="2">
    <source>
        <dbReference type="EMBL" id="RMU67278.1"/>
    </source>
</evidence>
<feature type="domain" description="Phage tail fibre protein N-terminal" evidence="1">
    <location>
        <begin position="6"/>
        <end position="152"/>
    </location>
</feature>
<dbReference type="PANTHER" id="PTHR35191:SF1">
    <property type="entry name" value="PROPHAGE SIDE TAIL FIBER PROTEIN HOMOLOG STFQ-RELATED"/>
    <property type="match status" value="1"/>
</dbReference>
<dbReference type="AlphaFoldDB" id="A0A3M5WB91"/>
<comment type="caution">
    <text evidence="2">The sequence shown here is derived from an EMBL/GenBank/DDBJ whole genome shotgun (WGS) entry which is preliminary data.</text>
</comment>
<dbReference type="InterPro" id="IPR051934">
    <property type="entry name" value="Phage_Tail_Fiber_Structural"/>
</dbReference>
<evidence type="ECO:0000313" key="3">
    <source>
        <dbReference type="Proteomes" id="UP000280395"/>
    </source>
</evidence>
<dbReference type="Proteomes" id="UP000280395">
    <property type="component" value="Unassembled WGS sequence"/>
</dbReference>
<protein>
    <recommendedName>
        <fullName evidence="1">Phage tail fibre protein N-terminal domain-containing protein</fullName>
    </recommendedName>
</protein>
<accession>A0A3M5WB91</accession>
<gene>
    <name evidence="2" type="ORF">ALP29_03637</name>
</gene>
<dbReference type="RefSeq" id="WP_122299110.1">
    <property type="nucleotide sequence ID" value="NZ_RBUA01000015.1"/>
</dbReference>
<proteinExistence type="predicted"/>
<dbReference type="PANTHER" id="PTHR35191">
    <property type="entry name" value="PROPHAGE SIDE TAIL FIBER PROTEIN HOMOLOG STFQ-RELATED"/>
    <property type="match status" value="1"/>
</dbReference>
<dbReference type="InterPro" id="IPR022225">
    <property type="entry name" value="Phage_tail_fibre_N"/>
</dbReference>
<evidence type="ECO:0000259" key="1">
    <source>
        <dbReference type="Pfam" id="PF12571"/>
    </source>
</evidence>
<dbReference type="Pfam" id="PF12571">
    <property type="entry name" value="Phage_tail_fib"/>
    <property type="match status" value="1"/>
</dbReference>
<reference evidence="2 3" key="1">
    <citation type="submission" date="2018-08" db="EMBL/GenBank/DDBJ databases">
        <title>Recombination of ecologically and evolutionarily significant loci maintains genetic cohesion in the Pseudomonas syringae species complex.</title>
        <authorList>
            <person name="Dillon M."/>
            <person name="Thakur S."/>
            <person name="Almeida R.N.D."/>
            <person name="Weir B.S."/>
            <person name="Guttman D.S."/>
        </authorList>
    </citation>
    <scope>NUCLEOTIDE SEQUENCE [LARGE SCALE GENOMIC DNA]</scope>
    <source>
        <strain evidence="2 3">ICMP 14479</strain>
    </source>
</reference>
<organism evidence="2 3">
    <name type="scientific">Pseudomonas syringae pv. avii</name>
    <dbReference type="NCBI Taxonomy" id="663959"/>
    <lineage>
        <taxon>Bacteria</taxon>
        <taxon>Pseudomonadati</taxon>
        <taxon>Pseudomonadota</taxon>
        <taxon>Gammaproteobacteria</taxon>
        <taxon>Pseudomonadales</taxon>
        <taxon>Pseudomonadaceae</taxon>
        <taxon>Pseudomonas</taxon>
        <taxon>Pseudomonas syringae</taxon>
    </lineage>
</organism>
<name>A0A3M5WB91_PSESX</name>
<dbReference type="EMBL" id="RBUA01000015">
    <property type="protein sequence ID" value="RMU67278.1"/>
    <property type="molecule type" value="Genomic_DNA"/>
</dbReference>